<dbReference type="OrthoDB" id="6455702at2"/>
<dbReference type="PANTHER" id="PTHR38603">
    <property type="entry name" value="CHAPERONE NAPD"/>
    <property type="match status" value="1"/>
</dbReference>
<evidence type="ECO:0000256" key="2">
    <source>
        <dbReference type="ARBA" id="ARBA00022490"/>
    </source>
</evidence>
<comment type="function">
    <text evidence="4">Chaperone for NapA, the catalytic subunit of the periplasmic nitrate reductase. It binds directly and specifically to the twin-arginine signal peptide of NapA, preventing premature interaction with the Tat translocase and premature export.</text>
</comment>
<evidence type="ECO:0000256" key="4">
    <source>
        <dbReference type="HAMAP-Rule" id="MF_02200"/>
    </source>
</evidence>
<dbReference type="HAMAP" id="MF_02200">
    <property type="entry name" value="NapD"/>
    <property type="match status" value="1"/>
</dbReference>
<comment type="similarity">
    <text evidence="4">Belongs to the NapD family.</text>
</comment>
<dbReference type="NCBIfam" id="NF007840">
    <property type="entry name" value="PRK10553.1"/>
    <property type="match status" value="1"/>
</dbReference>
<accession>A0A089Q1H2</accession>
<evidence type="ECO:0000256" key="1">
    <source>
        <dbReference type="ARBA" id="ARBA00004496"/>
    </source>
</evidence>
<dbReference type="InterPro" id="IPR005623">
    <property type="entry name" value="Chaperone_NapD_NO3_reduct"/>
</dbReference>
<reference evidence="5 6" key="1">
    <citation type="submission" date="2014-09" db="EMBL/GenBank/DDBJ databases">
        <title>Cedecea neteri SSMD04 Genome Sequencing.</title>
        <authorList>
            <person name="Tan J.-Y."/>
        </authorList>
    </citation>
    <scope>NUCLEOTIDE SEQUENCE [LARGE SCALE GENOMIC DNA]</scope>
    <source>
        <strain evidence="5 6">SSMD04</strain>
    </source>
</reference>
<name>A0A089Q1H2_9ENTR</name>
<protein>
    <recommendedName>
        <fullName evidence="4">Chaperone NapD</fullName>
    </recommendedName>
    <alternativeName>
        <fullName evidence="4">NapA signal peptide-binding chaperone NapD</fullName>
    </alternativeName>
</protein>
<dbReference type="RefSeq" id="WP_038480369.1">
    <property type="nucleotide sequence ID" value="NZ_CP009451.1"/>
</dbReference>
<keyword evidence="2 4" id="KW-0963">Cytoplasm</keyword>
<comment type="subunit">
    <text evidence="4">Interacts with the cytoplasmic NapA precursor.</text>
</comment>
<dbReference type="Gene3D" id="3.30.70.920">
    <property type="match status" value="1"/>
</dbReference>
<organism evidence="5 6">
    <name type="scientific">Cedecea neteri</name>
    <dbReference type="NCBI Taxonomy" id="158822"/>
    <lineage>
        <taxon>Bacteria</taxon>
        <taxon>Pseudomonadati</taxon>
        <taxon>Pseudomonadota</taxon>
        <taxon>Gammaproteobacteria</taxon>
        <taxon>Enterobacterales</taxon>
        <taxon>Enterobacteriaceae</taxon>
        <taxon>Cedecea</taxon>
    </lineage>
</organism>
<dbReference type="GO" id="GO:0005048">
    <property type="term" value="F:signal sequence binding"/>
    <property type="evidence" value="ECO:0007669"/>
    <property type="project" value="UniProtKB-UniRule"/>
</dbReference>
<evidence type="ECO:0000313" key="5">
    <source>
        <dbReference type="EMBL" id="AIR06532.1"/>
    </source>
</evidence>
<gene>
    <name evidence="4" type="primary">napD</name>
    <name evidence="5" type="ORF">JT31_18505</name>
</gene>
<evidence type="ECO:0000256" key="3">
    <source>
        <dbReference type="ARBA" id="ARBA00023186"/>
    </source>
</evidence>
<dbReference type="FunFam" id="3.30.70.920:FF:000004">
    <property type="entry name" value="Chaperone NapD"/>
    <property type="match status" value="1"/>
</dbReference>
<dbReference type="GO" id="GO:0005737">
    <property type="term" value="C:cytoplasm"/>
    <property type="evidence" value="ECO:0007669"/>
    <property type="project" value="UniProtKB-SubCell"/>
</dbReference>
<dbReference type="AlphaFoldDB" id="A0A089Q1H2"/>
<dbReference type="Pfam" id="PF03927">
    <property type="entry name" value="NapD"/>
    <property type="match status" value="1"/>
</dbReference>
<keyword evidence="6" id="KW-1185">Reference proteome</keyword>
<dbReference type="KEGG" id="cnt:JT31_18505"/>
<sequence>MHTDWHVCGLVVQAKPEHVAAVRSAINALPGSEVAVDDTDSGKLAVVIEAAESSTLLEQIERARNISGVLAVSLVYHQQNEQGEEAP</sequence>
<evidence type="ECO:0000313" key="6">
    <source>
        <dbReference type="Proteomes" id="UP000029481"/>
    </source>
</evidence>
<dbReference type="EMBL" id="CP009451">
    <property type="protein sequence ID" value="AIR06532.1"/>
    <property type="molecule type" value="Genomic_DNA"/>
</dbReference>
<keyword evidence="3 4" id="KW-0143">Chaperone</keyword>
<comment type="subcellular location">
    <subcellularLocation>
        <location evidence="1 4">Cytoplasm</location>
    </subcellularLocation>
</comment>
<dbReference type="Proteomes" id="UP000029481">
    <property type="component" value="Chromosome"/>
</dbReference>
<dbReference type="PANTHER" id="PTHR38603:SF1">
    <property type="entry name" value="CHAPERONE NAPD"/>
    <property type="match status" value="1"/>
</dbReference>
<proteinExistence type="inferred from homology"/>
<dbReference type="GO" id="GO:0051224">
    <property type="term" value="P:negative regulation of protein transport"/>
    <property type="evidence" value="ECO:0007669"/>
    <property type="project" value="UniProtKB-UniRule"/>
</dbReference>